<proteinExistence type="predicted"/>
<dbReference type="PROSITE" id="PS50949">
    <property type="entry name" value="HTH_GNTR"/>
    <property type="match status" value="1"/>
</dbReference>
<reference evidence="5 6" key="1">
    <citation type="submission" date="2012-12" db="EMBL/GenBank/DDBJ databases">
        <title>The Genome Sequence of Bacillus cereus VD184.</title>
        <authorList>
            <consortium name="The Broad Institute Genome Sequencing Platform"/>
            <consortium name="The Broad Institute Genome Sequencing Center for Infectious Disease"/>
            <person name="Feldgarden M."/>
            <person name="Van der Auwera G.A."/>
            <person name="Mahillon J."/>
            <person name="Duprez V."/>
            <person name="Timmery S."/>
            <person name="Mattelet C."/>
            <person name="Dierick K."/>
            <person name="Sun M."/>
            <person name="Yu Z."/>
            <person name="Zhu L."/>
            <person name="Hu X."/>
            <person name="Shank E.B."/>
            <person name="Swiecicka I."/>
            <person name="Hansen B.M."/>
            <person name="Andrup L."/>
            <person name="Walker B."/>
            <person name="Young S.K."/>
            <person name="Zeng Q."/>
            <person name="Gargeya S."/>
            <person name="Fitzgerald M."/>
            <person name="Haas B."/>
            <person name="Abouelleil A."/>
            <person name="Alvarado L."/>
            <person name="Arachchi H.M."/>
            <person name="Berlin A.M."/>
            <person name="Chapman S.B."/>
            <person name="Dewar J."/>
            <person name="Goldberg J."/>
            <person name="Griggs A."/>
            <person name="Gujja S."/>
            <person name="Hansen M."/>
            <person name="Howarth C."/>
            <person name="Imamovic A."/>
            <person name="Larimer J."/>
            <person name="McCowan C."/>
            <person name="Murphy C."/>
            <person name="Neiman D."/>
            <person name="Pearson M."/>
            <person name="Priest M."/>
            <person name="Roberts A."/>
            <person name="Saif S."/>
            <person name="Shea T."/>
            <person name="Sisk P."/>
            <person name="Sykes S."/>
            <person name="Wortman J."/>
            <person name="Nusbaum C."/>
            <person name="Birren B."/>
        </authorList>
    </citation>
    <scope>NUCLEOTIDE SEQUENCE [LARGE SCALE GENOMIC DNA]</scope>
    <source>
        <strain evidence="5 6">VD184</strain>
    </source>
</reference>
<dbReference type="EMBL" id="AHFK01000049">
    <property type="protein sequence ID" value="EOQ10163.1"/>
    <property type="molecule type" value="Genomic_DNA"/>
</dbReference>
<dbReference type="GO" id="GO:0003677">
    <property type="term" value="F:DNA binding"/>
    <property type="evidence" value="ECO:0007669"/>
    <property type="project" value="UniProtKB-KW"/>
</dbReference>
<keyword evidence="3" id="KW-0804">Transcription</keyword>
<organism evidence="5 6">
    <name type="scientific">Bacillus cereus VD184</name>
    <dbReference type="NCBI Taxonomy" id="1053242"/>
    <lineage>
        <taxon>Bacteria</taxon>
        <taxon>Bacillati</taxon>
        <taxon>Bacillota</taxon>
        <taxon>Bacilli</taxon>
        <taxon>Bacillales</taxon>
        <taxon>Bacillaceae</taxon>
        <taxon>Bacillus</taxon>
        <taxon>Bacillus cereus group</taxon>
    </lineage>
</organism>
<dbReference type="SUPFAM" id="SSF46785">
    <property type="entry name" value="Winged helix' DNA-binding domain"/>
    <property type="match status" value="1"/>
</dbReference>
<feature type="domain" description="HTH gntR-type" evidence="4">
    <location>
        <begin position="5"/>
        <end position="72"/>
    </location>
</feature>
<dbReference type="InterPro" id="IPR036388">
    <property type="entry name" value="WH-like_DNA-bd_sf"/>
</dbReference>
<dbReference type="RefSeq" id="WP_016122944.1">
    <property type="nucleotide sequence ID" value="NZ_KB976831.1"/>
</dbReference>
<dbReference type="Proteomes" id="UP000014028">
    <property type="component" value="Unassembled WGS sequence"/>
</dbReference>
<evidence type="ECO:0000256" key="1">
    <source>
        <dbReference type="ARBA" id="ARBA00023015"/>
    </source>
</evidence>
<gene>
    <name evidence="5" type="ORF">IKC_05746</name>
</gene>
<dbReference type="GO" id="GO:0003700">
    <property type="term" value="F:DNA-binding transcription factor activity"/>
    <property type="evidence" value="ECO:0007669"/>
    <property type="project" value="InterPro"/>
</dbReference>
<sequence length="215" mass="25069">MAKKKTLEQQVYEKILYQVRVGEYAPGTHLTESMLVKQLQTSRTPIRRALSRLGAEGIVKHDSHCGATVQHFRVSVQDYIYMLEIRVQFLEMSLRKSKRKQIPFNLIALNQTIATLYEAISDDNAEAYYKVLSQLHLLLLAPAKNELVIKIMKDLEEKFRIGGSHEFIYEVWKPMRYTLVQKAEKTVQHIAQNQYEEALHVFEEATKEVIQFMIL</sequence>
<evidence type="ECO:0000259" key="4">
    <source>
        <dbReference type="PROSITE" id="PS50949"/>
    </source>
</evidence>
<keyword evidence="1" id="KW-0805">Transcription regulation</keyword>
<dbReference type="Gene3D" id="1.10.10.10">
    <property type="entry name" value="Winged helix-like DNA-binding domain superfamily/Winged helix DNA-binding domain"/>
    <property type="match status" value="1"/>
</dbReference>
<evidence type="ECO:0000313" key="5">
    <source>
        <dbReference type="EMBL" id="EOQ10163.1"/>
    </source>
</evidence>
<dbReference type="InterPro" id="IPR036390">
    <property type="entry name" value="WH_DNA-bd_sf"/>
</dbReference>
<dbReference type="PANTHER" id="PTHR43537">
    <property type="entry name" value="TRANSCRIPTIONAL REGULATOR, GNTR FAMILY"/>
    <property type="match status" value="1"/>
</dbReference>
<comment type="caution">
    <text evidence="5">The sequence shown here is derived from an EMBL/GenBank/DDBJ whole genome shotgun (WGS) entry which is preliminary data.</text>
</comment>
<evidence type="ECO:0000313" key="6">
    <source>
        <dbReference type="Proteomes" id="UP000014028"/>
    </source>
</evidence>
<dbReference type="SMART" id="SM00345">
    <property type="entry name" value="HTH_GNTR"/>
    <property type="match status" value="1"/>
</dbReference>
<dbReference type="AlphaFoldDB" id="A0A9W5R5I0"/>
<name>A0A9W5R5I0_BACCE</name>
<protein>
    <recommendedName>
        <fullName evidence="4">HTH gntR-type domain-containing protein</fullName>
    </recommendedName>
</protein>
<evidence type="ECO:0000256" key="3">
    <source>
        <dbReference type="ARBA" id="ARBA00023163"/>
    </source>
</evidence>
<accession>A0A9W5R5I0</accession>
<dbReference type="PANTHER" id="PTHR43537:SF45">
    <property type="entry name" value="GNTR FAMILY REGULATORY PROTEIN"/>
    <property type="match status" value="1"/>
</dbReference>
<dbReference type="InterPro" id="IPR000524">
    <property type="entry name" value="Tscrpt_reg_HTH_GntR"/>
</dbReference>
<evidence type="ECO:0000256" key="2">
    <source>
        <dbReference type="ARBA" id="ARBA00023125"/>
    </source>
</evidence>
<keyword evidence="2" id="KW-0238">DNA-binding</keyword>
<dbReference type="Pfam" id="PF00392">
    <property type="entry name" value="GntR"/>
    <property type="match status" value="1"/>
</dbReference>